<feature type="compositionally biased region" description="Basic and acidic residues" evidence="1">
    <location>
        <begin position="229"/>
        <end position="252"/>
    </location>
</feature>
<evidence type="ECO:0000313" key="3">
    <source>
        <dbReference type="Proteomes" id="UP001176941"/>
    </source>
</evidence>
<dbReference type="PANTHER" id="PTHR32157:SF0">
    <property type="entry name" value="CANCER_TESTIS ANTIGEN FAMILY 47 MEMBER C1"/>
    <property type="match status" value="1"/>
</dbReference>
<protein>
    <recommendedName>
        <fullName evidence="4">Cancer/testis antigen 47A-like</fullName>
    </recommendedName>
</protein>
<feature type="compositionally biased region" description="Basic and acidic residues" evidence="1">
    <location>
        <begin position="29"/>
        <end position="42"/>
    </location>
</feature>
<dbReference type="PANTHER" id="PTHR32157">
    <property type="entry name" value="GENE 6268-RELATED"/>
    <property type="match status" value="1"/>
</dbReference>
<feature type="compositionally biased region" description="Acidic residues" evidence="1">
    <location>
        <begin position="70"/>
        <end position="87"/>
    </location>
</feature>
<dbReference type="Proteomes" id="UP001176941">
    <property type="component" value="Chromosome X"/>
</dbReference>
<sequence length="286" mass="31004">MSTTGDGDPAPGREEGPAGAAGAQAGAREGSDDNSRPRRGDAMPEAQAGGVVGASGGLREAAMEGRSPEEDSDIGPAEEGEEEEEEGGVDRMVDARHFPMSNLHLTLVHLVHSMLNRLYYHNHVLIRAPDGQVPVRRQTRPRLSHQSLAAMAGFPEVQVPSAGTSVGPGAGPAEEAQEAEEAEEASLREMAPEESEESSLWEMPQEPAAPAETECQNENSKAAAQGTESEVKEKEYNKKQEEPEKDLDPAKDRPRKSRYWCIALKITQLFPGIYQFCFCFLILRVN</sequence>
<accession>A0ABN9A444</accession>
<feature type="region of interest" description="Disordered" evidence="1">
    <location>
        <begin position="159"/>
        <end position="253"/>
    </location>
</feature>
<name>A0ABN9A444_RANTA</name>
<feature type="compositionally biased region" description="Low complexity" evidence="1">
    <location>
        <begin position="17"/>
        <end position="28"/>
    </location>
</feature>
<feature type="compositionally biased region" description="Low complexity" evidence="1">
    <location>
        <begin position="1"/>
        <end position="10"/>
    </location>
</feature>
<evidence type="ECO:0000313" key="2">
    <source>
        <dbReference type="EMBL" id="CAI9181042.1"/>
    </source>
</evidence>
<evidence type="ECO:0008006" key="4">
    <source>
        <dbReference type="Google" id="ProtNLM"/>
    </source>
</evidence>
<evidence type="ECO:0000256" key="1">
    <source>
        <dbReference type="SAM" id="MobiDB-lite"/>
    </source>
</evidence>
<reference evidence="2" key="1">
    <citation type="submission" date="2023-04" db="EMBL/GenBank/DDBJ databases">
        <authorList>
            <consortium name="ELIXIR-Norway"/>
        </authorList>
    </citation>
    <scope>NUCLEOTIDE SEQUENCE [LARGE SCALE GENOMIC DNA]</scope>
</reference>
<dbReference type="Pfam" id="PF15623">
    <property type="entry name" value="CT47"/>
    <property type="match status" value="1"/>
</dbReference>
<dbReference type="EMBL" id="OX460343">
    <property type="protein sequence ID" value="CAI9181042.1"/>
    <property type="molecule type" value="Genomic_DNA"/>
</dbReference>
<organism evidence="2 3">
    <name type="scientific">Rangifer tarandus platyrhynchus</name>
    <name type="common">Svalbard reindeer</name>
    <dbReference type="NCBI Taxonomy" id="3082113"/>
    <lineage>
        <taxon>Eukaryota</taxon>
        <taxon>Metazoa</taxon>
        <taxon>Chordata</taxon>
        <taxon>Craniata</taxon>
        <taxon>Vertebrata</taxon>
        <taxon>Euteleostomi</taxon>
        <taxon>Mammalia</taxon>
        <taxon>Eutheria</taxon>
        <taxon>Laurasiatheria</taxon>
        <taxon>Artiodactyla</taxon>
        <taxon>Ruminantia</taxon>
        <taxon>Pecora</taxon>
        <taxon>Cervidae</taxon>
        <taxon>Odocoileinae</taxon>
        <taxon>Rangifer</taxon>
    </lineage>
</organism>
<feature type="compositionally biased region" description="Acidic residues" evidence="1">
    <location>
        <begin position="175"/>
        <end position="184"/>
    </location>
</feature>
<proteinExistence type="predicted"/>
<keyword evidence="3" id="KW-1185">Reference proteome</keyword>
<feature type="region of interest" description="Disordered" evidence="1">
    <location>
        <begin position="1"/>
        <end position="88"/>
    </location>
</feature>
<dbReference type="InterPro" id="IPR028930">
    <property type="entry name" value="CT47"/>
</dbReference>
<gene>
    <name evidence="2" type="ORF">MRATA1EN1_LOCUS30004</name>
</gene>
<feature type="compositionally biased region" description="Polar residues" evidence="1">
    <location>
        <begin position="214"/>
        <end position="228"/>
    </location>
</feature>